<proteinExistence type="predicted"/>
<feature type="non-terminal residue" evidence="2">
    <location>
        <position position="103"/>
    </location>
</feature>
<accession>A0AAV5UT12</accession>
<evidence type="ECO:0000313" key="2">
    <source>
        <dbReference type="EMBL" id="GMT10340.1"/>
    </source>
</evidence>
<name>A0AAV5UT12_9BILA</name>
<evidence type="ECO:0008006" key="4">
    <source>
        <dbReference type="Google" id="ProtNLM"/>
    </source>
</evidence>
<keyword evidence="1" id="KW-0175">Coiled coil</keyword>
<evidence type="ECO:0000313" key="3">
    <source>
        <dbReference type="Proteomes" id="UP001432322"/>
    </source>
</evidence>
<keyword evidence="3" id="KW-1185">Reference proteome</keyword>
<feature type="coiled-coil region" evidence="1">
    <location>
        <begin position="57"/>
        <end position="84"/>
    </location>
</feature>
<comment type="caution">
    <text evidence="2">The sequence shown here is derived from an EMBL/GenBank/DDBJ whole genome shotgun (WGS) entry which is preliminary data.</text>
</comment>
<evidence type="ECO:0000256" key="1">
    <source>
        <dbReference type="SAM" id="Coils"/>
    </source>
</evidence>
<dbReference type="EMBL" id="BTSY01000001">
    <property type="protein sequence ID" value="GMT10340.1"/>
    <property type="molecule type" value="Genomic_DNA"/>
</dbReference>
<reference evidence="2" key="1">
    <citation type="submission" date="2023-10" db="EMBL/GenBank/DDBJ databases">
        <title>Genome assembly of Pristionchus species.</title>
        <authorList>
            <person name="Yoshida K."/>
            <person name="Sommer R.J."/>
        </authorList>
    </citation>
    <scope>NUCLEOTIDE SEQUENCE</scope>
    <source>
        <strain evidence="2">RS5133</strain>
    </source>
</reference>
<protein>
    <recommendedName>
        <fullName evidence="4">Tektin</fullName>
    </recommendedName>
</protein>
<gene>
    <name evidence="2" type="ORF">PFISCL1PPCAC_1637</name>
</gene>
<dbReference type="Proteomes" id="UP001432322">
    <property type="component" value="Unassembled WGS sequence"/>
</dbReference>
<organism evidence="2 3">
    <name type="scientific">Pristionchus fissidentatus</name>
    <dbReference type="NCBI Taxonomy" id="1538716"/>
    <lineage>
        <taxon>Eukaryota</taxon>
        <taxon>Metazoa</taxon>
        <taxon>Ecdysozoa</taxon>
        <taxon>Nematoda</taxon>
        <taxon>Chromadorea</taxon>
        <taxon>Rhabditida</taxon>
        <taxon>Rhabditina</taxon>
        <taxon>Diplogasteromorpha</taxon>
        <taxon>Diplogasteroidea</taxon>
        <taxon>Neodiplogasteridae</taxon>
        <taxon>Pristionchus</taxon>
    </lineage>
</organism>
<sequence length="103" mass="12185">IITNDFNRAQLTGDKMDEDFKVLRSTIVSQANWVKTEIEKREFIYSCTEMIDKEISMTNNNDLIQRNEKRVKKLNEELRHSLCEALVRYSVSKLEDDLKCLIK</sequence>
<dbReference type="AlphaFoldDB" id="A0AAV5UT12"/>
<feature type="non-terminal residue" evidence="2">
    <location>
        <position position="1"/>
    </location>
</feature>